<name>A0A3S3R122_9ACAR</name>
<dbReference type="GO" id="GO:0004649">
    <property type="term" value="F:poly(ADP-ribose) glycohydrolase activity"/>
    <property type="evidence" value="ECO:0007669"/>
    <property type="project" value="UniProtKB-EC"/>
</dbReference>
<accession>A0A3S3R122</accession>
<evidence type="ECO:0000313" key="11">
    <source>
        <dbReference type="Proteomes" id="UP000285301"/>
    </source>
</evidence>
<evidence type="ECO:0000259" key="7">
    <source>
        <dbReference type="Pfam" id="PF20811"/>
    </source>
</evidence>
<comment type="similarity">
    <text evidence="1">Belongs to the poly(ADP-ribose) glycohydrolase family.</text>
</comment>
<dbReference type="EMBL" id="NCKU01000168">
    <property type="protein sequence ID" value="RWS16772.1"/>
    <property type="molecule type" value="Genomic_DNA"/>
</dbReference>
<dbReference type="GO" id="GO:0009225">
    <property type="term" value="P:nucleotide-sugar metabolic process"/>
    <property type="evidence" value="ECO:0007669"/>
    <property type="project" value="TreeGrafter"/>
</dbReference>
<dbReference type="OrthoDB" id="1937899at2759"/>
<dbReference type="InterPro" id="IPR048362">
    <property type="entry name" value="PARG_helical"/>
</dbReference>
<dbReference type="Proteomes" id="UP000285301">
    <property type="component" value="Unassembled WGS sequence"/>
</dbReference>
<dbReference type="Pfam" id="PF20811">
    <property type="entry name" value="PARG_cat_N"/>
    <property type="match status" value="1"/>
</dbReference>
<dbReference type="GO" id="GO:0005737">
    <property type="term" value="C:cytoplasm"/>
    <property type="evidence" value="ECO:0007669"/>
    <property type="project" value="TreeGrafter"/>
</dbReference>
<evidence type="ECO:0000256" key="1">
    <source>
        <dbReference type="ARBA" id="ARBA00009545"/>
    </source>
</evidence>
<dbReference type="EMBL" id="NCKU01000153">
    <property type="protein sequence ID" value="RWS16898.1"/>
    <property type="molecule type" value="Genomic_DNA"/>
</dbReference>
<dbReference type="EC" id="3.2.1.143" evidence="2"/>
<evidence type="ECO:0000313" key="9">
    <source>
        <dbReference type="EMBL" id="RWS16772.1"/>
    </source>
</evidence>
<feature type="active site" evidence="4">
    <location>
        <position position="340"/>
    </location>
</feature>
<feature type="binding site" evidence="5">
    <location>
        <position position="339"/>
    </location>
    <ligand>
        <name>substrate</name>
    </ligand>
</feature>
<protein>
    <recommendedName>
        <fullName evidence="2">poly(ADP-ribose) glycohydrolase</fullName>
        <ecNumber evidence="2">3.2.1.143</ecNumber>
    </recommendedName>
</protein>
<dbReference type="InterPro" id="IPR046372">
    <property type="entry name" value="PARG_cat_C"/>
</dbReference>
<evidence type="ECO:0000313" key="10">
    <source>
        <dbReference type="EMBL" id="RWS16898.1"/>
    </source>
</evidence>
<dbReference type="GO" id="GO:1990966">
    <property type="term" value="P:ATP generation from poly-ADP-D-ribose"/>
    <property type="evidence" value="ECO:0007669"/>
    <property type="project" value="TreeGrafter"/>
</dbReference>
<dbReference type="GO" id="GO:0005634">
    <property type="term" value="C:nucleus"/>
    <property type="evidence" value="ECO:0007669"/>
    <property type="project" value="TreeGrafter"/>
</dbReference>
<feature type="binding site" evidence="5">
    <location>
        <position position="325"/>
    </location>
    <ligand>
        <name>substrate</name>
    </ligand>
</feature>
<evidence type="ECO:0000256" key="4">
    <source>
        <dbReference type="PIRSR" id="PIRSR607724-1"/>
    </source>
</evidence>
<evidence type="ECO:0000256" key="3">
    <source>
        <dbReference type="ARBA" id="ARBA00022801"/>
    </source>
</evidence>
<dbReference type="AlphaFoldDB" id="A0A3S3R122"/>
<reference evidence="10" key="2">
    <citation type="submission" date="2018-11" db="EMBL/GenBank/DDBJ databases">
        <title>Trombidioid mite genomics.</title>
        <authorList>
            <person name="Dong X."/>
        </authorList>
    </citation>
    <scope>NUCLEOTIDE SEQUENCE</scope>
    <source>
        <strain evidence="10">UoL-WK</strain>
    </source>
</reference>
<dbReference type="PANTHER" id="PTHR12837">
    <property type="entry name" value="POLY ADP-RIBOSE GLYCOHYDROLASE"/>
    <property type="match status" value="1"/>
</dbReference>
<dbReference type="InterPro" id="IPR007724">
    <property type="entry name" value="Poly_GlycHdrlase"/>
</dbReference>
<comment type="caution">
    <text evidence="10">The sequence shown here is derived from an EMBL/GenBank/DDBJ whole genome shotgun (WGS) entry which is preliminary data.</text>
</comment>
<feature type="active site" evidence="4">
    <location>
        <position position="322"/>
    </location>
</feature>
<proteinExistence type="inferred from homology"/>
<organism evidence="10 11">
    <name type="scientific">Dinothrombium tinctorium</name>
    <dbReference type="NCBI Taxonomy" id="1965070"/>
    <lineage>
        <taxon>Eukaryota</taxon>
        <taxon>Metazoa</taxon>
        <taxon>Ecdysozoa</taxon>
        <taxon>Arthropoda</taxon>
        <taxon>Chelicerata</taxon>
        <taxon>Arachnida</taxon>
        <taxon>Acari</taxon>
        <taxon>Acariformes</taxon>
        <taxon>Trombidiformes</taxon>
        <taxon>Prostigmata</taxon>
        <taxon>Anystina</taxon>
        <taxon>Parasitengona</taxon>
        <taxon>Trombidioidea</taxon>
        <taxon>Trombidiidae</taxon>
        <taxon>Dinothrombium</taxon>
    </lineage>
</organism>
<dbReference type="GO" id="GO:0006282">
    <property type="term" value="P:regulation of DNA repair"/>
    <property type="evidence" value="ECO:0007669"/>
    <property type="project" value="InterPro"/>
</dbReference>
<feature type="active site" evidence="4">
    <location>
        <position position="341"/>
    </location>
</feature>
<dbReference type="Pfam" id="PF05028">
    <property type="entry name" value="PARG_cat_C"/>
    <property type="match status" value="1"/>
</dbReference>
<dbReference type="PANTHER" id="PTHR12837:SF15">
    <property type="entry name" value="POLY(ADP-RIBOSE) GLYCOHYDROLASE"/>
    <property type="match status" value="1"/>
</dbReference>
<evidence type="ECO:0000256" key="5">
    <source>
        <dbReference type="PIRSR" id="PIRSR607724-2"/>
    </source>
</evidence>
<evidence type="ECO:0000313" key="8">
    <source>
        <dbReference type="EMBL" id="RWS08243.1"/>
    </source>
</evidence>
<feature type="domain" description="PARG catalytic Macro" evidence="6">
    <location>
        <begin position="290"/>
        <end position="493"/>
    </location>
</feature>
<gene>
    <name evidence="10" type="ORF">B4U79_05238</name>
    <name evidence="8" type="ORF">B4U79_08754</name>
    <name evidence="9" type="ORF">B4U79_12883</name>
</gene>
<keyword evidence="3 10" id="KW-0378">Hydrolase</keyword>
<keyword evidence="11" id="KW-1185">Reference proteome</keyword>
<feature type="domain" description="PARG helical" evidence="7">
    <location>
        <begin position="166"/>
        <end position="282"/>
    </location>
</feature>
<evidence type="ECO:0000259" key="6">
    <source>
        <dbReference type="Pfam" id="PF05028"/>
    </source>
</evidence>
<evidence type="ECO:0000256" key="2">
    <source>
        <dbReference type="ARBA" id="ARBA00012255"/>
    </source>
</evidence>
<sequence length="545" mass="62448">MDNTSSCSEPLKLKQSVCEMSAKICEKSDAGNPKSETAESSERTVLISETISVSNSDKKCIFFYRIPLKVNQIPSSFPSKFIDLWDSKAHIKMPCSASNQVILVKTIEGKKVQTRLKKWELITTHLLADRLLTLDDFVTAIKAYNPVMIDDDFAVLRCLIEECYDFDDRRDFFDNLLPKLTQLALKLPQLVTQPIPILRQKENKTLFFSQEQVSCLLANAFFCTYPKRSLPQYKKLPEINFRSLFSNGTDKMRVKVEKLKCILNYFKRVTEETPIGVVSFERRSLSEQEIPSWSTSKKSLRNLQVFSDGLIENQGKGMLQVDFANKFVGGGVLSSGCVQEEIRFIINPELIISRLFTESLLDNEVLIVCGTEQFSQYIGYADTFRYKGDFIDTTSIDEFNRRNTQIVAIDALYFNFNSRELQYQPECFHRELNKAYTGFLEKNVVNHSPVATGHWGCGAFNGDPQLKAIIQLLAASESERDIVYFTFGDSNFKSRFEELYDILQINYSNVCSLYKKTLAFCDQRNKNPNVDLFTYLINICSTDEI</sequence>
<dbReference type="STRING" id="1965070.A0A3S3R122"/>
<dbReference type="EMBL" id="NCKU01003068">
    <property type="protein sequence ID" value="RWS08243.1"/>
    <property type="molecule type" value="Genomic_DNA"/>
</dbReference>
<feature type="binding site" evidence="5">
    <location>
        <position position="380"/>
    </location>
    <ligand>
        <name>substrate</name>
    </ligand>
</feature>
<reference evidence="10 11" key="1">
    <citation type="journal article" date="2018" name="Gigascience">
        <title>Genomes of trombidid mites reveal novel predicted allergens and laterally-transferred genes associated with secondary metabolism.</title>
        <authorList>
            <person name="Dong X."/>
            <person name="Chaisiri K."/>
            <person name="Xia D."/>
            <person name="Armstrong S.D."/>
            <person name="Fang Y."/>
            <person name="Donnelly M.J."/>
            <person name="Kadowaki T."/>
            <person name="McGarry J.W."/>
            <person name="Darby A.C."/>
            <person name="Makepeace B.L."/>
        </authorList>
    </citation>
    <scope>NUCLEOTIDE SEQUENCE [LARGE SCALE GENOMIC DNA]</scope>
    <source>
        <strain evidence="10">UoL-WK</strain>
    </source>
</reference>
<dbReference type="GO" id="GO:0005975">
    <property type="term" value="P:carbohydrate metabolic process"/>
    <property type="evidence" value="ECO:0007669"/>
    <property type="project" value="InterPro"/>
</dbReference>